<reference evidence="4" key="1">
    <citation type="submission" date="2016-10" db="EMBL/GenBank/DDBJ databases">
        <authorList>
            <person name="Varghese N."/>
        </authorList>
    </citation>
    <scope>NUCLEOTIDE SEQUENCE [LARGE SCALE GENOMIC DNA]</scope>
    <source>
        <strain evidence="4">HL 19</strain>
    </source>
</reference>
<dbReference type="InterPro" id="IPR029044">
    <property type="entry name" value="Nucleotide-diphossugar_trans"/>
</dbReference>
<gene>
    <name evidence="3" type="ORF">SAMN05661077_2482</name>
</gene>
<organism evidence="3 4">
    <name type="scientific">Thiohalorhabdus denitrificans</name>
    <dbReference type="NCBI Taxonomy" id="381306"/>
    <lineage>
        <taxon>Bacteria</taxon>
        <taxon>Pseudomonadati</taxon>
        <taxon>Pseudomonadota</taxon>
        <taxon>Gammaproteobacteria</taxon>
        <taxon>Thiohalorhabdales</taxon>
        <taxon>Thiohalorhabdaceae</taxon>
        <taxon>Thiohalorhabdus</taxon>
    </lineage>
</organism>
<dbReference type="CDD" id="cd04182">
    <property type="entry name" value="GT_2_like_f"/>
    <property type="match status" value="1"/>
</dbReference>
<dbReference type="OrthoDB" id="5298023at2"/>
<evidence type="ECO:0000259" key="2">
    <source>
        <dbReference type="Pfam" id="PF12804"/>
    </source>
</evidence>
<accession>A0A0P9EGP6</accession>
<dbReference type="RefSeq" id="WP_054964746.1">
    <property type="nucleotide sequence ID" value="NZ_FMUN01000007.1"/>
</dbReference>
<evidence type="ECO:0000256" key="1">
    <source>
        <dbReference type="ARBA" id="ARBA00022842"/>
    </source>
</evidence>
<dbReference type="Pfam" id="PF12804">
    <property type="entry name" value="NTP_transf_3"/>
    <property type="match status" value="1"/>
</dbReference>
<dbReference type="InterPro" id="IPR025877">
    <property type="entry name" value="MobA-like_NTP_Trfase"/>
</dbReference>
<feature type="domain" description="MobA-like NTP transferase" evidence="2">
    <location>
        <begin position="4"/>
        <end position="161"/>
    </location>
</feature>
<dbReference type="PANTHER" id="PTHR43777">
    <property type="entry name" value="MOLYBDENUM COFACTOR CYTIDYLYLTRANSFERASE"/>
    <property type="match status" value="1"/>
</dbReference>
<dbReference type="Gene3D" id="3.90.550.10">
    <property type="entry name" value="Spore Coat Polysaccharide Biosynthesis Protein SpsA, Chain A"/>
    <property type="match status" value="1"/>
</dbReference>
<name>A0A0P9EGP6_9GAMM</name>
<evidence type="ECO:0000313" key="3">
    <source>
        <dbReference type="EMBL" id="SCY55816.1"/>
    </source>
</evidence>
<dbReference type="AlphaFoldDB" id="A0A0P9EGP6"/>
<dbReference type="STRING" id="381306.AN478_00935"/>
<dbReference type="PANTHER" id="PTHR43777:SF1">
    <property type="entry name" value="MOLYBDENUM COFACTOR CYTIDYLYLTRANSFERASE"/>
    <property type="match status" value="1"/>
</dbReference>
<keyword evidence="3" id="KW-0808">Transferase</keyword>
<dbReference type="SUPFAM" id="SSF53448">
    <property type="entry name" value="Nucleotide-diphospho-sugar transferases"/>
    <property type="match status" value="1"/>
</dbReference>
<protein>
    <submittedName>
        <fullName evidence="3">Molybdenum cofactor cytidylyltransferase</fullName>
    </submittedName>
</protein>
<dbReference type="GO" id="GO:0016779">
    <property type="term" value="F:nucleotidyltransferase activity"/>
    <property type="evidence" value="ECO:0007669"/>
    <property type="project" value="UniProtKB-KW"/>
</dbReference>
<dbReference type="Proteomes" id="UP000183104">
    <property type="component" value="Unassembled WGS sequence"/>
</dbReference>
<sequence length="194" mass="19617">MIQGVLLAAGLGRRFGGQKLLARLPDGRPVARAAVEALAAGADDVLAVARPGEERVAELLAGAGARVLLAPESGRGMGASLAAGVRAIPEADAWLIALGDMPWVRGETAAAVAERLRAGASLVRPVHRGRAGHPVGFARDHGAALAALDGDRGARGVLEAHAGWVQRIAVTDPGILRDVDNPEDLSPPAGAGEG</sequence>
<dbReference type="EMBL" id="FMUN01000007">
    <property type="protein sequence ID" value="SCY55816.1"/>
    <property type="molecule type" value="Genomic_DNA"/>
</dbReference>
<keyword evidence="4" id="KW-1185">Reference proteome</keyword>
<keyword evidence="1" id="KW-0460">Magnesium</keyword>
<evidence type="ECO:0000313" key="4">
    <source>
        <dbReference type="Proteomes" id="UP000183104"/>
    </source>
</evidence>
<proteinExistence type="predicted"/>
<keyword evidence="3" id="KW-0548">Nucleotidyltransferase</keyword>